<name>A0ABN2U0L5_9ACTN</name>
<comment type="caution">
    <text evidence="2">The sequence shown here is derived from an EMBL/GenBank/DDBJ whole genome shotgun (WGS) entry which is preliminary data.</text>
</comment>
<dbReference type="EMBL" id="BAAAQN010000011">
    <property type="protein sequence ID" value="GAA2025819.1"/>
    <property type="molecule type" value="Genomic_DNA"/>
</dbReference>
<organism evidence="2 3">
    <name type="scientific">Catenulispora yoronensis</name>
    <dbReference type="NCBI Taxonomy" id="450799"/>
    <lineage>
        <taxon>Bacteria</taxon>
        <taxon>Bacillati</taxon>
        <taxon>Actinomycetota</taxon>
        <taxon>Actinomycetes</taxon>
        <taxon>Catenulisporales</taxon>
        <taxon>Catenulisporaceae</taxon>
        <taxon>Catenulispora</taxon>
    </lineage>
</organism>
<protein>
    <submittedName>
        <fullName evidence="2">Uncharacterized protein</fullName>
    </submittedName>
</protein>
<evidence type="ECO:0000313" key="2">
    <source>
        <dbReference type="EMBL" id="GAA2025819.1"/>
    </source>
</evidence>
<evidence type="ECO:0000313" key="3">
    <source>
        <dbReference type="Proteomes" id="UP001500751"/>
    </source>
</evidence>
<feature type="compositionally biased region" description="Basic and acidic residues" evidence="1">
    <location>
        <begin position="159"/>
        <end position="169"/>
    </location>
</feature>
<reference evidence="2 3" key="1">
    <citation type="journal article" date="2019" name="Int. J. Syst. Evol. Microbiol.">
        <title>The Global Catalogue of Microorganisms (GCM) 10K type strain sequencing project: providing services to taxonomists for standard genome sequencing and annotation.</title>
        <authorList>
            <consortium name="The Broad Institute Genomics Platform"/>
            <consortium name="The Broad Institute Genome Sequencing Center for Infectious Disease"/>
            <person name="Wu L."/>
            <person name="Ma J."/>
        </authorList>
    </citation>
    <scope>NUCLEOTIDE SEQUENCE [LARGE SCALE GENOMIC DNA]</scope>
    <source>
        <strain evidence="2 3">JCM 16014</strain>
    </source>
</reference>
<gene>
    <name evidence="2" type="ORF">GCM10009839_25100</name>
</gene>
<accession>A0ABN2U0L5</accession>
<sequence length="169" mass="18171">MPPSPPNARSGPDSAAVEILELARGKVTADLLGCLIDSDSIALRRYGWRQVTAALRQRSVSLLRDALLAIAIGEAVRADSDERDVMVGLAVYHFVAVQLGQSPAEIFGDAASRLPDGWVPDLLREFGGRPDITLDAFGWLLIQTPDGPGFTPAPPPYARHRDSDPPPHT</sequence>
<proteinExistence type="predicted"/>
<evidence type="ECO:0000256" key="1">
    <source>
        <dbReference type="SAM" id="MobiDB-lite"/>
    </source>
</evidence>
<feature type="region of interest" description="Disordered" evidence="1">
    <location>
        <begin position="150"/>
        <end position="169"/>
    </location>
</feature>
<dbReference type="Proteomes" id="UP001500751">
    <property type="component" value="Unassembled WGS sequence"/>
</dbReference>
<keyword evidence="3" id="KW-1185">Reference proteome</keyword>